<dbReference type="CDD" id="cd14852">
    <property type="entry name" value="LD-carboxypeptidase"/>
    <property type="match status" value="1"/>
</dbReference>
<evidence type="ECO:0000256" key="1">
    <source>
        <dbReference type="SAM" id="MobiDB-lite"/>
    </source>
</evidence>
<dbReference type="SUPFAM" id="SSF55166">
    <property type="entry name" value="Hedgehog/DD-peptidase"/>
    <property type="match status" value="1"/>
</dbReference>
<reference evidence="5" key="1">
    <citation type="submission" date="2019-09" db="EMBL/GenBank/DDBJ databases">
        <title>Mumia zhuanghuii sp. nov. isolated from the intestinal contents of plateau pika (Ochotona curzoniae) in the Qinghai-Tibet plateau of China.</title>
        <authorList>
            <person name="Tian Z."/>
        </authorList>
    </citation>
    <scope>NUCLEOTIDE SEQUENCE [LARGE SCALE GENOMIC DNA]</scope>
    <source>
        <strain evidence="5">DSM 25564</strain>
    </source>
</reference>
<dbReference type="EMBL" id="VYRZ01000001">
    <property type="protein sequence ID" value="KAA9089400.1"/>
    <property type="molecule type" value="Genomic_DNA"/>
</dbReference>
<proteinExistence type="predicted"/>
<organism evidence="4 5">
    <name type="scientific">Microbacterium radiodurans</name>
    <dbReference type="NCBI Taxonomy" id="661398"/>
    <lineage>
        <taxon>Bacteria</taxon>
        <taxon>Bacillati</taxon>
        <taxon>Actinomycetota</taxon>
        <taxon>Actinomycetes</taxon>
        <taxon>Micrococcales</taxon>
        <taxon>Microbacteriaceae</taxon>
        <taxon>Microbacterium</taxon>
    </lineage>
</organism>
<dbReference type="Pfam" id="PF02557">
    <property type="entry name" value="VanY"/>
    <property type="match status" value="1"/>
</dbReference>
<dbReference type="PANTHER" id="PTHR34385">
    <property type="entry name" value="D-ALANYL-D-ALANINE CARBOXYPEPTIDASE"/>
    <property type="match status" value="1"/>
</dbReference>
<dbReference type="InterPro" id="IPR058193">
    <property type="entry name" value="VanY/YodJ_core_dom"/>
</dbReference>
<feature type="compositionally biased region" description="Basic and acidic residues" evidence="1">
    <location>
        <begin position="29"/>
        <end position="52"/>
    </location>
</feature>
<feature type="compositionally biased region" description="Basic and acidic residues" evidence="1">
    <location>
        <begin position="1"/>
        <end position="10"/>
    </location>
</feature>
<dbReference type="PANTHER" id="PTHR34385:SF1">
    <property type="entry name" value="PEPTIDOGLYCAN L-ALANYL-D-GLUTAMATE ENDOPEPTIDASE CWLK"/>
    <property type="match status" value="1"/>
</dbReference>
<dbReference type="Gene3D" id="3.30.1380.10">
    <property type="match status" value="1"/>
</dbReference>
<dbReference type="InterPro" id="IPR009045">
    <property type="entry name" value="Zn_M74/Hedgehog-like"/>
</dbReference>
<comment type="caution">
    <text evidence="4">The sequence shown here is derived from an EMBL/GenBank/DDBJ whole genome shotgun (WGS) entry which is preliminary data.</text>
</comment>
<evidence type="ECO:0000313" key="5">
    <source>
        <dbReference type="Proteomes" id="UP000327039"/>
    </source>
</evidence>
<keyword evidence="2" id="KW-0472">Membrane</keyword>
<feature type="region of interest" description="Disordered" evidence="1">
    <location>
        <begin position="1"/>
        <end position="62"/>
    </location>
</feature>
<evidence type="ECO:0000313" key="4">
    <source>
        <dbReference type="EMBL" id="KAA9089400.1"/>
    </source>
</evidence>
<keyword evidence="2" id="KW-0812">Transmembrane</keyword>
<evidence type="ECO:0000256" key="2">
    <source>
        <dbReference type="SAM" id="Phobius"/>
    </source>
</evidence>
<dbReference type="GO" id="GO:0008233">
    <property type="term" value="F:peptidase activity"/>
    <property type="evidence" value="ECO:0007669"/>
    <property type="project" value="InterPro"/>
</dbReference>
<evidence type="ECO:0000259" key="3">
    <source>
        <dbReference type="Pfam" id="PF02557"/>
    </source>
</evidence>
<keyword evidence="5" id="KW-1185">Reference proteome</keyword>
<name>A0A5J5IXY0_9MICO</name>
<feature type="domain" description="D-alanyl-D-alanine carboxypeptidase-like core" evidence="3">
    <location>
        <begin position="237"/>
        <end position="365"/>
    </location>
</feature>
<accession>A0A5J5IXY0</accession>
<dbReference type="OrthoDB" id="9792074at2"/>
<keyword evidence="2" id="KW-1133">Transmembrane helix</keyword>
<dbReference type="InterPro" id="IPR003709">
    <property type="entry name" value="VanY-like_core_dom"/>
</dbReference>
<sequence>MRTFEHRFDELSTSAGAGHNGRVADPTDPESRRARRQREAATRPLPTRREARAAATRGQRRHPPAVYLRRRIVAGAIALALVGSAVGGIAAGVSALLGTSTVDTDAAALVDLPAGVSASLATVLPAPAQTGTAAAPDAAPDAADTAPEGDASVAAACNDPAVQQALDEGRDGDVIAAFGGGEGFRAAVANGEAPCIDLHQARHVWVVVNKLNALDPIDYWPEPQARAEGVQRTSGGHMRSDVAGAVVELARAAEDEGAGAIGVNSGFRSFDLQTSTYRGYVGQLGQEGADLTSARPGYSEHQTGLAVDVVACADGCGTIERFGGTAQSEWVAANAWRFGFIVRYGDGDTPTTGYEYEPWHLRYVGVDLARAYSDGGYRTLEDFFGLPAAPDYAD</sequence>
<gene>
    <name evidence="4" type="ORF">F6B42_02630</name>
</gene>
<dbReference type="GO" id="GO:0006508">
    <property type="term" value="P:proteolysis"/>
    <property type="evidence" value="ECO:0007669"/>
    <property type="project" value="InterPro"/>
</dbReference>
<feature type="transmembrane region" description="Helical" evidence="2">
    <location>
        <begin position="72"/>
        <end position="97"/>
    </location>
</feature>
<protein>
    <submittedName>
        <fullName evidence="4">M15 family metallopeptidase</fullName>
    </submittedName>
</protein>
<dbReference type="AlphaFoldDB" id="A0A5J5IXY0"/>
<dbReference type="Proteomes" id="UP000327039">
    <property type="component" value="Unassembled WGS sequence"/>
</dbReference>
<dbReference type="InterPro" id="IPR052179">
    <property type="entry name" value="DD-CPase-like"/>
</dbReference>